<evidence type="ECO:0000256" key="6">
    <source>
        <dbReference type="ARBA" id="ARBA00023159"/>
    </source>
</evidence>
<dbReference type="GO" id="GO:0005634">
    <property type="term" value="C:nucleus"/>
    <property type="evidence" value="ECO:0000318"/>
    <property type="project" value="GO_Central"/>
</dbReference>
<dbReference type="SMART" id="SM00355">
    <property type="entry name" value="ZnF_C2H2"/>
    <property type="match status" value="3"/>
</dbReference>
<evidence type="ECO:0000313" key="16">
    <source>
        <dbReference type="Proteomes" id="UP000008810"/>
    </source>
</evidence>
<dbReference type="GeneID" id="100835824"/>
<dbReference type="AlphaFoldDB" id="A0A0Q3QNV8"/>
<dbReference type="PANTHER" id="PTHR10593:SF236">
    <property type="entry name" value="PROTEIN INDETERMINATE-DOMAIN 11"/>
    <property type="match status" value="1"/>
</dbReference>
<dbReference type="InterPro" id="IPR036236">
    <property type="entry name" value="Znf_C2H2_sf"/>
</dbReference>
<evidence type="ECO:0000256" key="8">
    <source>
        <dbReference type="ARBA" id="ARBA00059785"/>
    </source>
</evidence>
<evidence type="ECO:0000256" key="9">
    <source>
        <dbReference type="ARBA" id="ARBA00072973"/>
    </source>
</evidence>
<reference evidence="15" key="3">
    <citation type="submission" date="2018-08" db="UniProtKB">
        <authorList>
            <consortium name="EnsemblPlants"/>
        </authorList>
    </citation>
    <scope>IDENTIFICATION</scope>
    <source>
        <strain evidence="15">cv. Bd21</strain>
    </source>
</reference>
<keyword evidence="16" id="KW-1185">Reference proteome</keyword>
<dbReference type="FunFam" id="3.30.160.60:FF:000131">
    <property type="entry name" value="protein indeterminate-domain 5, chloroplastic-like"/>
    <property type="match status" value="1"/>
</dbReference>
<evidence type="ECO:0000256" key="11">
    <source>
        <dbReference type="PROSITE-ProRule" id="PRU00042"/>
    </source>
</evidence>
<dbReference type="RefSeq" id="XP_003565455.1">
    <property type="nucleotide sequence ID" value="XM_003565407.4"/>
</dbReference>
<protein>
    <recommendedName>
        <fullName evidence="9">Protein EARLY HEADING DATE 2</fullName>
    </recommendedName>
    <alternativeName>
        <fullName evidence="10">Protein RICE INDETERMINATE 1</fullName>
    </alternativeName>
</protein>
<dbReference type="KEGG" id="bdi:100835824"/>
<evidence type="ECO:0000256" key="5">
    <source>
        <dbReference type="ARBA" id="ARBA00023015"/>
    </source>
</evidence>
<evidence type="ECO:0000256" key="10">
    <source>
        <dbReference type="ARBA" id="ARBA00083437"/>
    </source>
</evidence>
<keyword evidence="7" id="KW-0804">Transcription</keyword>
<feature type="compositionally biased region" description="Polar residues" evidence="12">
    <location>
        <begin position="8"/>
        <end position="27"/>
    </location>
</feature>
<dbReference type="Proteomes" id="UP000008810">
    <property type="component" value="Chromosome 2"/>
</dbReference>
<dbReference type="Pfam" id="PF22992">
    <property type="entry name" value="C2CH-4th_BIRD-IDD"/>
    <property type="match status" value="1"/>
</dbReference>
<dbReference type="InterPro" id="IPR013087">
    <property type="entry name" value="Znf_C2H2_type"/>
</dbReference>
<dbReference type="OrthoDB" id="6354171at2759"/>
<dbReference type="GO" id="GO:0003700">
    <property type="term" value="F:DNA-binding transcription factor activity"/>
    <property type="evidence" value="ECO:0000318"/>
    <property type="project" value="GO_Central"/>
</dbReference>
<dbReference type="PROSITE" id="PS50157">
    <property type="entry name" value="ZINC_FINGER_C2H2_2"/>
    <property type="match status" value="1"/>
</dbReference>
<gene>
    <name evidence="15" type="primary">LOC100835824</name>
    <name evidence="14" type="ORF">BRADI_2g05900v3</name>
</gene>
<evidence type="ECO:0000256" key="1">
    <source>
        <dbReference type="ARBA" id="ARBA00022723"/>
    </source>
</evidence>
<dbReference type="GO" id="GO:0008270">
    <property type="term" value="F:zinc ion binding"/>
    <property type="evidence" value="ECO:0007669"/>
    <property type="project" value="UniProtKB-KW"/>
</dbReference>
<dbReference type="PANTHER" id="PTHR10593">
    <property type="entry name" value="SERINE/THREONINE-PROTEIN KINASE RIO"/>
    <property type="match status" value="1"/>
</dbReference>
<dbReference type="InterPro" id="IPR055185">
    <property type="entry name" value="C2CH-4th_BIRD-IDD"/>
</dbReference>
<evidence type="ECO:0000259" key="13">
    <source>
        <dbReference type="PROSITE" id="PS50157"/>
    </source>
</evidence>
<keyword evidence="6" id="KW-0010">Activator</keyword>
<dbReference type="PROSITE" id="PS00028">
    <property type="entry name" value="ZINC_FINGER_C2H2_1"/>
    <property type="match status" value="1"/>
</dbReference>
<evidence type="ECO:0000256" key="3">
    <source>
        <dbReference type="ARBA" id="ARBA00022771"/>
    </source>
</evidence>
<keyword evidence="3 11" id="KW-0863">Zinc-finger</keyword>
<evidence type="ECO:0000256" key="2">
    <source>
        <dbReference type="ARBA" id="ARBA00022737"/>
    </source>
</evidence>
<dbReference type="Gramene" id="KQK03154">
    <property type="protein sequence ID" value="KQK03154"/>
    <property type="gene ID" value="BRADI_2g05900v3"/>
</dbReference>
<comment type="function">
    <text evidence="8">Transcription activator that acts as a flowering master switch in both long and short days, independently of the circadian clock. Promotes flowering upstream of HD1 by up-regulating FTL1, FTL4, FTL5, FTL6, EHD1, HD3A and RFT1. Seems to repress FTL11 expression. May recognize the consensus motif 5'-TTTGTCGTAAT-3' in target gene promoters.</text>
</comment>
<feature type="compositionally biased region" description="Low complexity" evidence="12">
    <location>
        <begin position="304"/>
        <end position="326"/>
    </location>
</feature>
<keyword evidence="5" id="KW-0805">Transcription regulation</keyword>
<dbReference type="EMBL" id="CM000881">
    <property type="protein sequence ID" value="KQK03154.1"/>
    <property type="molecule type" value="Genomic_DNA"/>
</dbReference>
<sequence>MMLKDLATIQQAEENMSNLTSASGDQTSVSSHPLPPPSKKKRSLPGNPDPEAEVIALSPRALMATNRYVCEICGKGFQRDQNLQLHRRGHNLPWKLKQRNPNEAVRKKVYVCPEPGCVHHDPARALGDLTGIKKHFSRKHGEKRWRCDRCGKKYAVQSDWKAHSKVCGTREYRCDCGTLFSRRDSFITHRAFCDALAEESARATVEGQQQLQVQGMLFSHAGGDEAGFQMPVLDPAAQQQQHLQGSQLIHELCLKRENHHHQQQQQQFAPSSWLSEQQQIEMAGGEQGASSPAMFVNGTPAAESSSTQQQPGPGSGGTSSFAFSSPAPAHMSATALLQKAAQMGATLSRPSCQGQMAAATLSTNAPVLEAVATTSNNANNLTGTATAIGAGFGVQLPRTNRAAGGNDGLTRDFLGLRAFSHGDMLGMAGFDPCGMPTSASASASAAVVYDQQGGGHHQSGSKPWHG</sequence>
<dbReference type="EnsemblPlants" id="KQK03154">
    <property type="protein sequence ID" value="KQK03154"/>
    <property type="gene ID" value="BRADI_2g05900v3"/>
</dbReference>
<feature type="compositionally biased region" description="Polar residues" evidence="12">
    <location>
        <begin position="268"/>
        <end position="280"/>
    </location>
</feature>
<evidence type="ECO:0000256" key="7">
    <source>
        <dbReference type="ARBA" id="ARBA00023163"/>
    </source>
</evidence>
<keyword evidence="4" id="KW-0862">Zinc</keyword>
<dbReference type="Pfam" id="PF22995">
    <property type="entry name" value="C2CH-3rd_BIRD-IDD"/>
    <property type="match status" value="1"/>
</dbReference>
<dbReference type="Gene3D" id="3.30.160.60">
    <property type="entry name" value="Classic Zinc Finger"/>
    <property type="match status" value="2"/>
</dbReference>
<feature type="domain" description="C2H2-type" evidence="13">
    <location>
        <begin position="68"/>
        <end position="90"/>
    </location>
</feature>
<reference evidence="14 15" key="1">
    <citation type="journal article" date="2010" name="Nature">
        <title>Genome sequencing and analysis of the model grass Brachypodium distachyon.</title>
        <authorList>
            <consortium name="International Brachypodium Initiative"/>
        </authorList>
    </citation>
    <scope>NUCLEOTIDE SEQUENCE [LARGE SCALE GENOMIC DNA]</scope>
    <source>
        <strain evidence="14 15">Bd21</strain>
    </source>
</reference>
<dbReference type="ExpressionAtlas" id="A0A0Q3QNV8">
    <property type="expression patterns" value="baseline"/>
</dbReference>
<feature type="region of interest" description="Disordered" evidence="12">
    <location>
        <begin position="260"/>
        <end position="326"/>
    </location>
</feature>
<dbReference type="STRING" id="15368.A0A0Q3QNV8"/>
<evidence type="ECO:0000313" key="15">
    <source>
        <dbReference type="EnsemblPlants" id="KQK03154"/>
    </source>
</evidence>
<evidence type="ECO:0000256" key="4">
    <source>
        <dbReference type="ARBA" id="ARBA00022833"/>
    </source>
</evidence>
<reference evidence="14" key="2">
    <citation type="submission" date="2017-06" db="EMBL/GenBank/DDBJ databases">
        <title>WGS assembly of Brachypodium distachyon.</title>
        <authorList>
            <consortium name="The International Brachypodium Initiative"/>
            <person name="Lucas S."/>
            <person name="Harmon-Smith M."/>
            <person name="Lail K."/>
            <person name="Tice H."/>
            <person name="Grimwood J."/>
            <person name="Bruce D."/>
            <person name="Barry K."/>
            <person name="Shu S."/>
            <person name="Lindquist E."/>
            <person name="Wang M."/>
            <person name="Pitluck S."/>
            <person name="Vogel J.P."/>
            <person name="Garvin D.F."/>
            <person name="Mockler T.C."/>
            <person name="Schmutz J."/>
            <person name="Rokhsar D."/>
            <person name="Bevan M.W."/>
        </authorList>
    </citation>
    <scope>NUCLEOTIDE SEQUENCE</scope>
    <source>
        <strain evidence="14">Bd21</strain>
    </source>
</reference>
<organism evidence="14">
    <name type="scientific">Brachypodium distachyon</name>
    <name type="common">Purple false brome</name>
    <name type="synonym">Trachynia distachya</name>
    <dbReference type="NCBI Taxonomy" id="15368"/>
    <lineage>
        <taxon>Eukaryota</taxon>
        <taxon>Viridiplantae</taxon>
        <taxon>Streptophyta</taxon>
        <taxon>Embryophyta</taxon>
        <taxon>Tracheophyta</taxon>
        <taxon>Spermatophyta</taxon>
        <taxon>Magnoliopsida</taxon>
        <taxon>Liliopsida</taxon>
        <taxon>Poales</taxon>
        <taxon>Poaceae</taxon>
        <taxon>BOP clade</taxon>
        <taxon>Pooideae</taxon>
        <taxon>Stipodae</taxon>
        <taxon>Brachypodieae</taxon>
        <taxon>Brachypodium</taxon>
    </lineage>
</organism>
<dbReference type="SUPFAM" id="SSF57667">
    <property type="entry name" value="beta-beta-alpha zinc fingers"/>
    <property type="match status" value="1"/>
</dbReference>
<dbReference type="Pfam" id="PF22996">
    <property type="entry name" value="C2H2-2nd_BIRD-IDD"/>
    <property type="match status" value="1"/>
</dbReference>
<dbReference type="InterPro" id="IPR055186">
    <property type="entry name" value="C2H2-2nd_BIRD-IDD"/>
</dbReference>
<keyword evidence="1" id="KW-0479">Metal-binding</keyword>
<dbReference type="InterPro" id="IPR055187">
    <property type="entry name" value="C2CH-3rd_BIRD-IDD"/>
</dbReference>
<feature type="region of interest" description="Disordered" evidence="12">
    <location>
        <begin position="1"/>
        <end position="50"/>
    </location>
</feature>
<name>A0A0Q3QNV8_BRADI</name>
<evidence type="ECO:0000313" key="14">
    <source>
        <dbReference type="EMBL" id="KQK03154.1"/>
    </source>
</evidence>
<dbReference type="FunFam" id="3.30.160.60:FF:000554">
    <property type="entry name" value="protein indeterminate-domain 12-like"/>
    <property type="match status" value="1"/>
</dbReference>
<accession>A0A0Q3QNV8</accession>
<evidence type="ECO:0000256" key="12">
    <source>
        <dbReference type="SAM" id="MobiDB-lite"/>
    </source>
</evidence>
<dbReference type="Pfam" id="PF00096">
    <property type="entry name" value="zf-C2H2"/>
    <property type="match status" value="1"/>
</dbReference>
<proteinExistence type="predicted"/>
<dbReference type="InterPro" id="IPR031140">
    <property type="entry name" value="IDD1-16"/>
</dbReference>
<keyword evidence="2" id="KW-0677">Repeat</keyword>